<keyword evidence="15" id="KW-1185">Reference proteome</keyword>
<feature type="binding site" evidence="11">
    <location>
        <begin position="13"/>
        <end position="15"/>
    </location>
    <ligand>
        <name>substrate</name>
    </ligand>
</feature>
<dbReference type="PANTHER" id="PTHR46193">
    <property type="entry name" value="6-PHOSPHOGLUCONATE PHOSPHATASE"/>
    <property type="match status" value="1"/>
</dbReference>
<dbReference type="EC" id="5.4.2.6" evidence="8"/>
<dbReference type="Pfam" id="PF00702">
    <property type="entry name" value="Hydrolase"/>
    <property type="match status" value="1"/>
</dbReference>
<dbReference type="InterPro" id="IPR010976">
    <property type="entry name" value="B-phosphoglucomutase_hydrolase"/>
</dbReference>
<reference evidence="14 15" key="1">
    <citation type="journal article" date="2023" name="Microbiol. Spectr.">
        <title>Symbiosis of Carpenter Bees with Uncharacterized Lactic Acid Bacteria Showing NAD Auxotrophy.</title>
        <authorList>
            <person name="Kawasaki S."/>
            <person name="Ozawa K."/>
            <person name="Mori T."/>
            <person name="Yamamoto A."/>
            <person name="Ito M."/>
            <person name="Ohkuma M."/>
            <person name="Sakamoto M."/>
            <person name="Matsutani M."/>
        </authorList>
    </citation>
    <scope>NUCLEOTIDE SEQUENCE [LARGE SCALE GENOMIC DNA]</scope>
    <source>
        <strain evidence="14 15">KimC2</strain>
    </source>
</reference>
<organism evidence="14 15">
    <name type="scientific">Xylocopilactobacillus apis</name>
    <dbReference type="NCBI Taxonomy" id="2932183"/>
    <lineage>
        <taxon>Bacteria</taxon>
        <taxon>Bacillati</taxon>
        <taxon>Bacillota</taxon>
        <taxon>Bacilli</taxon>
        <taxon>Lactobacillales</taxon>
        <taxon>Lactobacillaceae</taxon>
        <taxon>Xylocopilactobacillus</taxon>
    </lineage>
</organism>
<dbReference type="InterPro" id="IPR023198">
    <property type="entry name" value="PGP-like_dom2"/>
</dbReference>
<dbReference type="SFLD" id="SFLDG01129">
    <property type="entry name" value="C1.5:_HAD__Beta-PGM__Phosphata"/>
    <property type="match status" value="1"/>
</dbReference>
<comment type="cofactor">
    <cofactor evidence="12">
        <name>Mg(2+)</name>
        <dbReference type="ChEBI" id="CHEBI:18420"/>
    </cofactor>
    <text evidence="12">Binds 2 magnesium ions per subunit.</text>
</comment>
<dbReference type="EMBL" id="AP026801">
    <property type="protein sequence ID" value="BDR56638.1"/>
    <property type="molecule type" value="Genomic_DNA"/>
</dbReference>
<keyword evidence="6" id="KW-0119">Carbohydrate metabolism</keyword>
<evidence type="ECO:0000256" key="11">
    <source>
        <dbReference type="PIRSR" id="PIRSR610972-2"/>
    </source>
</evidence>
<keyword evidence="2" id="KW-0597">Phosphoprotein</keyword>
<evidence type="ECO:0000256" key="6">
    <source>
        <dbReference type="ARBA" id="ARBA00023277"/>
    </source>
</evidence>
<feature type="site" description="Important for catalytic activity and assists the phosphoryl transfer reaction to Asp8 by balancing charge and orienting the reacting groups" evidence="13">
    <location>
        <position position="151"/>
    </location>
</feature>
<evidence type="ECO:0000256" key="8">
    <source>
        <dbReference type="ARBA" id="ARBA00044968"/>
    </source>
</evidence>
<protein>
    <recommendedName>
        <fullName evidence="9">Beta-phosphoglucomutase</fullName>
        <ecNumber evidence="8">5.4.2.6</ecNumber>
    </recommendedName>
</protein>
<dbReference type="InterPro" id="IPR006439">
    <property type="entry name" value="HAD-SF_hydro_IA"/>
</dbReference>
<feature type="binding site" evidence="11">
    <location>
        <begin position="120"/>
        <end position="124"/>
    </location>
    <ligand>
        <name>substrate</name>
    </ligand>
</feature>
<dbReference type="SUPFAM" id="SSF56784">
    <property type="entry name" value="HAD-like"/>
    <property type="match status" value="1"/>
</dbReference>
<dbReference type="Gene3D" id="3.40.50.1000">
    <property type="entry name" value="HAD superfamily/HAD-like"/>
    <property type="match status" value="1"/>
</dbReference>
<dbReference type="NCBIfam" id="TIGR02009">
    <property type="entry name" value="PGMB-YQAB-SF"/>
    <property type="match status" value="1"/>
</dbReference>
<feature type="site" description="Important for catalytic activity and assists the phosphoryl transfer reaction to Asp8 by balancing charge and orienting the reacting groups" evidence="13">
    <location>
        <position position="120"/>
    </location>
</feature>
<feature type="binding site" evidence="11">
    <location>
        <position position="29"/>
    </location>
    <ligand>
        <name>substrate</name>
    </ligand>
</feature>
<keyword evidence="5" id="KW-0413">Isomerase</keyword>
<evidence type="ECO:0000256" key="1">
    <source>
        <dbReference type="ARBA" id="ARBA00006171"/>
    </source>
</evidence>
<keyword evidence="3 12" id="KW-0479">Metal-binding</keyword>
<name>A0AAU9CZE0_9LACO</name>
<comment type="similarity">
    <text evidence="1">Belongs to the HAD-like hydrolase superfamily. CbbY/CbbZ/Gph/YieH family.</text>
</comment>
<dbReference type="InterPro" id="IPR036412">
    <property type="entry name" value="HAD-like_sf"/>
</dbReference>
<dbReference type="NCBIfam" id="TIGR01509">
    <property type="entry name" value="HAD-SF-IA-v3"/>
    <property type="match status" value="1"/>
</dbReference>
<feature type="binding site" evidence="11">
    <location>
        <position position="151"/>
    </location>
    <ligand>
        <name>substrate</name>
    </ligand>
</feature>
<dbReference type="InterPro" id="IPR010972">
    <property type="entry name" value="Beta-PGM"/>
</dbReference>
<dbReference type="SFLD" id="SFLDF00046">
    <property type="entry name" value="beta-phosphoglucomutase"/>
    <property type="match status" value="1"/>
</dbReference>
<evidence type="ECO:0000256" key="4">
    <source>
        <dbReference type="ARBA" id="ARBA00022842"/>
    </source>
</evidence>
<evidence type="ECO:0000256" key="9">
    <source>
        <dbReference type="ARBA" id="ARBA00044991"/>
    </source>
</evidence>
<feature type="binding site" evidence="12">
    <location>
        <position position="176"/>
    </location>
    <ligand>
        <name>Mg(2+)</name>
        <dbReference type="ChEBI" id="CHEBI:18420"/>
    </ligand>
</feature>
<comment type="catalytic activity">
    <reaction evidence="7">
        <text>beta-D-glucose 1-phosphate = beta-D-glucose 6-phosphate</text>
        <dbReference type="Rhea" id="RHEA:20113"/>
        <dbReference type="ChEBI" id="CHEBI:57684"/>
        <dbReference type="ChEBI" id="CHEBI:58247"/>
        <dbReference type="EC" id="5.4.2.6"/>
    </reaction>
</comment>
<evidence type="ECO:0000256" key="10">
    <source>
        <dbReference type="PIRSR" id="PIRSR610972-1"/>
    </source>
</evidence>
<evidence type="ECO:0000256" key="5">
    <source>
        <dbReference type="ARBA" id="ARBA00023235"/>
    </source>
</evidence>
<feature type="binding site" evidence="12">
    <location>
        <position position="15"/>
    </location>
    <ligand>
        <name>Mg(2+)</name>
        <dbReference type="ChEBI" id="CHEBI:18420"/>
    </ligand>
</feature>
<evidence type="ECO:0000256" key="7">
    <source>
        <dbReference type="ARBA" id="ARBA00044926"/>
    </source>
</evidence>
<evidence type="ECO:0000256" key="2">
    <source>
        <dbReference type="ARBA" id="ARBA00022553"/>
    </source>
</evidence>
<sequence length="223" mass="23911">MTNFNEIKGFAFDLDGVITDTAKFHAQAWQQVADKVGTNWTEDLADGLKGISRMDSLEMILKAGGHENDYSQAEKEKLAAEKNDNYVQLIKTLTPDDILPGMLDFIKSLQASGYKMSLASVSLNAPVILKSLGLTDAFEGIVNPASLKKGKPDPEIYVRAAEVMKLDPKQVIGVEDAAAGVTAINGANETSLGIGNSDVLHEADLIFPDTAAVTIEAIKEKMG</sequence>
<dbReference type="RefSeq" id="WP_317694949.1">
    <property type="nucleotide sequence ID" value="NZ_AP026801.1"/>
</dbReference>
<dbReference type="CDD" id="cd02598">
    <property type="entry name" value="HAD_BPGM"/>
    <property type="match status" value="1"/>
</dbReference>
<dbReference type="Gene3D" id="1.10.150.240">
    <property type="entry name" value="Putative phosphatase, domain 2"/>
    <property type="match status" value="1"/>
</dbReference>
<gene>
    <name evidence="14" type="primary">pgmB1</name>
    <name evidence="14" type="ORF">KIMC2_12000</name>
</gene>
<feature type="active site" description="Proton donor/acceptor" evidence="10">
    <location>
        <position position="15"/>
    </location>
</feature>
<evidence type="ECO:0000256" key="13">
    <source>
        <dbReference type="PIRSR" id="PIRSR610972-4"/>
    </source>
</evidence>
<dbReference type="GO" id="GO:0005975">
    <property type="term" value="P:carbohydrate metabolic process"/>
    <property type="evidence" value="ECO:0007669"/>
    <property type="project" value="InterPro"/>
</dbReference>
<dbReference type="PRINTS" id="PR00413">
    <property type="entry name" value="HADHALOGNASE"/>
</dbReference>
<feature type="binding site" evidence="11">
    <location>
        <position position="56"/>
    </location>
    <ligand>
        <name>substrate</name>
    </ligand>
</feature>
<dbReference type="NCBIfam" id="TIGR01990">
    <property type="entry name" value="bPGM"/>
    <property type="match status" value="1"/>
</dbReference>
<feature type="active site" description="Nucleophile" evidence="10">
    <location>
        <position position="13"/>
    </location>
</feature>
<dbReference type="AlphaFoldDB" id="A0AAU9CZE0"/>
<evidence type="ECO:0000313" key="15">
    <source>
        <dbReference type="Proteomes" id="UP001321804"/>
    </source>
</evidence>
<evidence type="ECO:0000256" key="12">
    <source>
        <dbReference type="PIRSR" id="PIRSR610972-3"/>
    </source>
</evidence>
<dbReference type="InterPro" id="IPR023214">
    <property type="entry name" value="HAD_sf"/>
</dbReference>
<dbReference type="GO" id="GO:0008801">
    <property type="term" value="F:beta-phosphoglucomutase activity"/>
    <property type="evidence" value="ECO:0007669"/>
    <property type="project" value="UniProtKB-EC"/>
</dbReference>
<proteinExistence type="inferred from homology"/>
<evidence type="ECO:0000313" key="14">
    <source>
        <dbReference type="EMBL" id="BDR56638.1"/>
    </source>
</evidence>
<dbReference type="KEGG" id="xak:KIMC2_12000"/>
<keyword evidence="4 12" id="KW-0460">Magnesium</keyword>
<dbReference type="InterPro" id="IPR051600">
    <property type="entry name" value="Beta-PGM-like"/>
</dbReference>
<evidence type="ECO:0000256" key="3">
    <source>
        <dbReference type="ARBA" id="ARBA00022723"/>
    </source>
</evidence>
<dbReference type="SFLD" id="SFLDS00003">
    <property type="entry name" value="Haloacid_Dehalogenase"/>
    <property type="match status" value="1"/>
</dbReference>
<feature type="binding site" evidence="12">
    <location>
        <position position="13"/>
    </location>
    <ligand>
        <name>Mg(2+)</name>
        <dbReference type="ChEBI" id="CHEBI:18420"/>
    </ligand>
</feature>
<dbReference type="Proteomes" id="UP001321804">
    <property type="component" value="Chromosome"/>
</dbReference>
<dbReference type="GO" id="GO:0000287">
    <property type="term" value="F:magnesium ion binding"/>
    <property type="evidence" value="ECO:0007669"/>
    <property type="project" value="InterPro"/>
</dbReference>
<feature type="binding site" evidence="11">
    <location>
        <position position="82"/>
    </location>
    <ligand>
        <name>substrate</name>
    </ligand>
</feature>
<feature type="binding site" evidence="11">
    <location>
        <begin position="48"/>
        <end position="53"/>
    </location>
    <ligand>
        <name>substrate</name>
    </ligand>
</feature>
<dbReference type="SFLD" id="SFLDG01135">
    <property type="entry name" value="C1.5.6:_HAD__Beta-PGM__Phospha"/>
    <property type="match status" value="1"/>
</dbReference>
<feature type="binding site" evidence="12">
    <location>
        <position position="175"/>
    </location>
    <ligand>
        <name>Mg(2+)</name>
        <dbReference type="ChEBI" id="CHEBI:18420"/>
    </ligand>
</feature>
<dbReference type="PANTHER" id="PTHR46193:SF18">
    <property type="entry name" value="HEXITOL PHOSPHATASE B"/>
    <property type="match status" value="1"/>
</dbReference>
<accession>A0AAU9CZE0</accession>